<dbReference type="InterPro" id="IPR011600">
    <property type="entry name" value="Pept_C14_caspase"/>
</dbReference>
<evidence type="ECO:0000259" key="2">
    <source>
        <dbReference type="PROSITE" id="PS50207"/>
    </source>
</evidence>
<proteinExistence type="predicted"/>
<evidence type="ECO:0000313" key="4">
    <source>
        <dbReference type="Proteomes" id="UP000094527"/>
    </source>
</evidence>
<gene>
    <name evidence="3" type="ORF">Ocin01_15094</name>
</gene>
<protein>
    <submittedName>
        <fullName evidence="3">Caspase-7</fullName>
    </submittedName>
</protein>
<dbReference type="SUPFAM" id="SSF52129">
    <property type="entry name" value="Caspase-like"/>
    <property type="match status" value="1"/>
</dbReference>
<dbReference type="OrthoDB" id="6097640at2759"/>
<keyword evidence="1" id="KW-1133">Transmembrane helix</keyword>
<keyword evidence="4" id="KW-1185">Reference proteome</keyword>
<organism evidence="3 4">
    <name type="scientific">Orchesella cincta</name>
    <name type="common">Springtail</name>
    <name type="synonym">Podura cincta</name>
    <dbReference type="NCBI Taxonomy" id="48709"/>
    <lineage>
        <taxon>Eukaryota</taxon>
        <taxon>Metazoa</taxon>
        <taxon>Ecdysozoa</taxon>
        <taxon>Arthropoda</taxon>
        <taxon>Hexapoda</taxon>
        <taxon>Collembola</taxon>
        <taxon>Entomobryomorpha</taxon>
        <taxon>Entomobryoidea</taxon>
        <taxon>Orchesellidae</taxon>
        <taxon>Orchesellinae</taxon>
        <taxon>Orchesella</taxon>
    </lineage>
</organism>
<feature type="transmembrane region" description="Helical" evidence="1">
    <location>
        <begin position="206"/>
        <end position="224"/>
    </location>
</feature>
<dbReference type="PROSITE" id="PS50207">
    <property type="entry name" value="CASPASE_P10"/>
    <property type="match status" value="1"/>
</dbReference>
<dbReference type="InterPro" id="IPR029030">
    <property type="entry name" value="Caspase-like_dom_sf"/>
</dbReference>
<comment type="caution">
    <text evidence="3">The sequence shown here is derived from an EMBL/GenBank/DDBJ whole genome shotgun (WGS) entry which is preliminary data.</text>
</comment>
<dbReference type="Gene3D" id="3.40.50.1460">
    <property type="match status" value="1"/>
</dbReference>
<dbReference type="Proteomes" id="UP000094527">
    <property type="component" value="Unassembled WGS sequence"/>
</dbReference>
<sequence>MFLKTVKRNLEGQEAQSDYNCRKKLNGFPILIGALIKVDQLALAKILIEEANKVGKGNGLPQLPPEADELSSSTTDAACTQPEPVWLPKDMKNFVENELELDVHVKQPDNVQSAPPDANDMYSLPPDEDMLSFSTSLKYKRTGTTSGSRKRYKIHGFSEVQKRVAKIFINQSCQIEGPIDNVTNNDPPDWDDTIFIKAQMPKYPASRGPVCGSYFVIVLVYVLMNKARDTSLMKMLEEVQKYMKIISEELPPEDNQMSPFTISGLKKGFYFFTKR</sequence>
<dbReference type="EMBL" id="LJIJ01001495">
    <property type="protein sequence ID" value="ODM91587.1"/>
    <property type="molecule type" value="Genomic_DNA"/>
</dbReference>
<dbReference type="AlphaFoldDB" id="A0A1D2MF06"/>
<dbReference type="GO" id="GO:0004197">
    <property type="term" value="F:cysteine-type endopeptidase activity"/>
    <property type="evidence" value="ECO:0007669"/>
    <property type="project" value="InterPro"/>
</dbReference>
<keyword evidence="1" id="KW-0472">Membrane</keyword>
<reference evidence="3 4" key="1">
    <citation type="journal article" date="2016" name="Genome Biol. Evol.">
        <title>Gene Family Evolution Reflects Adaptation to Soil Environmental Stressors in the Genome of the Collembolan Orchesella cincta.</title>
        <authorList>
            <person name="Faddeeva-Vakhrusheva A."/>
            <person name="Derks M.F."/>
            <person name="Anvar S.Y."/>
            <person name="Agamennone V."/>
            <person name="Suring W."/>
            <person name="Smit S."/>
            <person name="van Straalen N.M."/>
            <person name="Roelofs D."/>
        </authorList>
    </citation>
    <scope>NUCLEOTIDE SEQUENCE [LARGE SCALE GENOMIC DNA]</scope>
    <source>
        <tissue evidence="3">Mixed pool</tissue>
    </source>
</reference>
<keyword evidence="1" id="KW-0812">Transmembrane</keyword>
<dbReference type="Pfam" id="PF00656">
    <property type="entry name" value="Peptidase_C14"/>
    <property type="match status" value="1"/>
</dbReference>
<dbReference type="GO" id="GO:0006508">
    <property type="term" value="P:proteolysis"/>
    <property type="evidence" value="ECO:0007669"/>
    <property type="project" value="InterPro"/>
</dbReference>
<name>A0A1D2MF06_ORCCI</name>
<dbReference type="InterPro" id="IPR002138">
    <property type="entry name" value="Pept_C14_p10"/>
</dbReference>
<evidence type="ECO:0000256" key="1">
    <source>
        <dbReference type="SAM" id="Phobius"/>
    </source>
</evidence>
<evidence type="ECO:0000313" key="3">
    <source>
        <dbReference type="EMBL" id="ODM91587.1"/>
    </source>
</evidence>
<feature type="domain" description="Caspase family p10" evidence="2">
    <location>
        <begin position="188"/>
        <end position="273"/>
    </location>
</feature>
<accession>A0A1D2MF06</accession>